<dbReference type="AlphaFoldDB" id="A0A101HFH7"/>
<dbReference type="InterPro" id="IPR005248">
    <property type="entry name" value="NadD/NMNAT"/>
</dbReference>
<keyword evidence="4 11" id="KW-0662">Pyridine nucleotide biosynthesis</keyword>
<dbReference type="PANTHER" id="PTHR39321">
    <property type="entry name" value="NICOTINATE-NUCLEOTIDE ADENYLYLTRANSFERASE-RELATED"/>
    <property type="match status" value="1"/>
</dbReference>
<dbReference type="EC" id="2.7.7.18" evidence="11"/>
<sequence>MRSLNKKKEKMGEPAKEIAIFSGSFNPIHAGHLMLASYVCEFSHLDEVWLLVSPHNPLKEADDLLDDHQRLEMVASALEPYSKLKASDVEFYLPRPSYTIDTLDQLSAHHPDKQFTLMIGADNWNKLPQWKEFERLLQTYPLLIYPRPGEEVVIPEALQETVRLLDAPLLQISSSFIRKSIGEGRDMRAFVPERAYELILKNGWYR</sequence>
<evidence type="ECO:0000256" key="8">
    <source>
        <dbReference type="ARBA" id="ARBA00022840"/>
    </source>
</evidence>
<reference evidence="14" key="1">
    <citation type="journal article" date="2015" name="MBio">
        <title>Genome-Resolved Metagenomic Analysis Reveals Roles for Candidate Phyla and Other Microbial Community Members in Biogeochemical Transformations in Oil Reservoirs.</title>
        <authorList>
            <person name="Hu P."/>
            <person name="Tom L."/>
            <person name="Singh A."/>
            <person name="Thomas B.C."/>
            <person name="Baker B.J."/>
            <person name="Piceno Y.M."/>
            <person name="Andersen G.L."/>
            <person name="Banfield J.F."/>
        </authorList>
    </citation>
    <scope>NUCLEOTIDE SEQUENCE [LARGE SCALE GENOMIC DNA]</scope>
</reference>
<comment type="catalytic activity">
    <reaction evidence="10 11">
        <text>nicotinate beta-D-ribonucleotide + ATP + H(+) = deamido-NAD(+) + diphosphate</text>
        <dbReference type="Rhea" id="RHEA:22860"/>
        <dbReference type="ChEBI" id="CHEBI:15378"/>
        <dbReference type="ChEBI" id="CHEBI:30616"/>
        <dbReference type="ChEBI" id="CHEBI:33019"/>
        <dbReference type="ChEBI" id="CHEBI:57502"/>
        <dbReference type="ChEBI" id="CHEBI:58437"/>
        <dbReference type="EC" id="2.7.7.18"/>
    </reaction>
</comment>
<evidence type="ECO:0000313" key="14">
    <source>
        <dbReference type="Proteomes" id="UP000053860"/>
    </source>
</evidence>
<keyword evidence="9 11" id="KW-0520">NAD</keyword>
<dbReference type="Proteomes" id="UP000053860">
    <property type="component" value="Unassembled WGS sequence"/>
</dbReference>
<evidence type="ECO:0000256" key="2">
    <source>
        <dbReference type="ARBA" id="ARBA00005019"/>
    </source>
</evidence>
<keyword evidence="7 11" id="KW-0547">Nucleotide-binding</keyword>
<dbReference type="NCBIfam" id="TIGR00482">
    <property type="entry name" value="nicotinate (nicotinamide) nucleotide adenylyltransferase"/>
    <property type="match status" value="1"/>
</dbReference>
<evidence type="ECO:0000256" key="3">
    <source>
        <dbReference type="ARBA" id="ARBA00009014"/>
    </source>
</evidence>
<evidence type="ECO:0000256" key="5">
    <source>
        <dbReference type="ARBA" id="ARBA00022679"/>
    </source>
</evidence>
<dbReference type="UniPathway" id="UPA00253">
    <property type="reaction ID" value="UER00332"/>
</dbReference>
<proteinExistence type="inferred from homology"/>
<keyword evidence="8 11" id="KW-0067">ATP-binding</keyword>
<evidence type="ECO:0000256" key="11">
    <source>
        <dbReference type="HAMAP-Rule" id="MF_00244"/>
    </source>
</evidence>
<comment type="pathway">
    <text evidence="2 11">Cofactor biosynthesis; NAD(+) biosynthesis; deamido-NAD(+) from nicotinate D-ribonucleotide: step 1/1.</text>
</comment>
<dbReference type="InterPro" id="IPR004821">
    <property type="entry name" value="Cyt_trans-like"/>
</dbReference>
<dbReference type="NCBIfam" id="TIGR00125">
    <property type="entry name" value="cyt_tran_rel"/>
    <property type="match status" value="1"/>
</dbReference>
<accession>A0A101HFH7</accession>
<dbReference type="Pfam" id="PF01467">
    <property type="entry name" value="CTP_transf_like"/>
    <property type="match status" value="1"/>
</dbReference>
<evidence type="ECO:0000256" key="9">
    <source>
        <dbReference type="ARBA" id="ARBA00023027"/>
    </source>
</evidence>
<evidence type="ECO:0000256" key="10">
    <source>
        <dbReference type="ARBA" id="ARBA00048721"/>
    </source>
</evidence>
<name>A0A101HFH7_9BACT</name>
<dbReference type="SUPFAM" id="SSF52374">
    <property type="entry name" value="Nucleotidylyl transferase"/>
    <property type="match status" value="1"/>
</dbReference>
<keyword evidence="5 11" id="KW-0808">Transferase</keyword>
<dbReference type="GO" id="GO:0005524">
    <property type="term" value="F:ATP binding"/>
    <property type="evidence" value="ECO:0007669"/>
    <property type="project" value="UniProtKB-KW"/>
</dbReference>
<evidence type="ECO:0000256" key="4">
    <source>
        <dbReference type="ARBA" id="ARBA00022642"/>
    </source>
</evidence>
<keyword evidence="6 11" id="KW-0548">Nucleotidyltransferase</keyword>
<dbReference type="PANTHER" id="PTHR39321:SF3">
    <property type="entry name" value="PHOSPHOPANTETHEINE ADENYLYLTRANSFERASE"/>
    <property type="match status" value="1"/>
</dbReference>
<gene>
    <name evidence="11" type="primary">nadD</name>
    <name evidence="13" type="ORF">XD92_1440</name>
</gene>
<dbReference type="Gene3D" id="3.40.50.620">
    <property type="entry name" value="HUPs"/>
    <property type="match status" value="1"/>
</dbReference>
<feature type="domain" description="Cytidyltransferase-like" evidence="12">
    <location>
        <begin position="20"/>
        <end position="179"/>
    </location>
</feature>
<dbReference type="CDD" id="cd02165">
    <property type="entry name" value="NMNAT"/>
    <property type="match status" value="1"/>
</dbReference>
<evidence type="ECO:0000313" key="13">
    <source>
        <dbReference type="EMBL" id="KUK75938.1"/>
    </source>
</evidence>
<evidence type="ECO:0000259" key="12">
    <source>
        <dbReference type="Pfam" id="PF01467"/>
    </source>
</evidence>
<evidence type="ECO:0000256" key="1">
    <source>
        <dbReference type="ARBA" id="ARBA00002324"/>
    </source>
</evidence>
<evidence type="ECO:0000256" key="6">
    <source>
        <dbReference type="ARBA" id="ARBA00022695"/>
    </source>
</evidence>
<protein>
    <recommendedName>
        <fullName evidence="11">Probable nicotinate-nucleotide adenylyltransferase</fullName>
        <ecNumber evidence="11">2.7.7.18</ecNumber>
    </recommendedName>
    <alternativeName>
        <fullName evidence="11">Deamido-NAD(+) diphosphorylase</fullName>
    </alternativeName>
    <alternativeName>
        <fullName evidence="11">Deamido-NAD(+) pyrophosphorylase</fullName>
    </alternativeName>
    <alternativeName>
        <fullName evidence="11">Nicotinate mononucleotide adenylyltransferase</fullName>
        <shortName evidence="11">NaMN adenylyltransferase</shortName>
    </alternativeName>
</protein>
<dbReference type="PATRIC" id="fig|294710.3.peg.88"/>
<dbReference type="HAMAP" id="MF_00244">
    <property type="entry name" value="NaMN_adenylyltr"/>
    <property type="match status" value="1"/>
</dbReference>
<comment type="similarity">
    <text evidence="3 11">Belongs to the NadD family.</text>
</comment>
<comment type="function">
    <text evidence="1 11">Catalyzes the reversible adenylation of nicotinate mononucleotide (NaMN) to nicotinic acid adenine dinucleotide (NaAD).</text>
</comment>
<comment type="caution">
    <text evidence="13">The sequence shown here is derived from an EMBL/GenBank/DDBJ whole genome shotgun (WGS) entry which is preliminary data.</text>
</comment>
<dbReference type="EMBL" id="LGGN01000335">
    <property type="protein sequence ID" value="KUK75938.1"/>
    <property type="molecule type" value="Genomic_DNA"/>
</dbReference>
<evidence type="ECO:0000256" key="7">
    <source>
        <dbReference type="ARBA" id="ARBA00022741"/>
    </source>
</evidence>
<dbReference type="GO" id="GO:0004515">
    <property type="term" value="F:nicotinate-nucleotide adenylyltransferase activity"/>
    <property type="evidence" value="ECO:0007669"/>
    <property type="project" value="UniProtKB-UniRule"/>
</dbReference>
<dbReference type="InterPro" id="IPR014729">
    <property type="entry name" value="Rossmann-like_a/b/a_fold"/>
</dbReference>
<organism evidence="13 14">
    <name type="scientific">Proteiniphilum acetatigenes</name>
    <dbReference type="NCBI Taxonomy" id="294710"/>
    <lineage>
        <taxon>Bacteria</taxon>
        <taxon>Pseudomonadati</taxon>
        <taxon>Bacteroidota</taxon>
        <taxon>Bacteroidia</taxon>
        <taxon>Bacteroidales</taxon>
        <taxon>Dysgonomonadaceae</taxon>
        <taxon>Proteiniphilum</taxon>
    </lineage>
</organism>
<dbReference type="GO" id="GO:0009435">
    <property type="term" value="P:NAD+ biosynthetic process"/>
    <property type="evidence" value="ECO:0007669"/>
    <property type="project" value="UniProtKB-UniRule"/>
</dbReference>